<accession>A0ABX7N5C6</accession>
<dbReference type="RefSeq" id="WP_206714338.1">
    <property type="nucleotide sequence ID" value="NZ_CP071091.1"/>
</dbReference>
<reference evidence="1 2" key="1">
    <citation type="submission" date="2021-02" db="EMBL/GenBank/DDBJ databases">
        <title>De Novo genome assembly of isolated myxobacteria.</title>
        <authorList>
            <person name="Stevens D.C."/>
        </authorList>
    </citation>
    <scope>NUCLEOTIDE SEQUENCE [LARGE SCALE GENOMIC DNA]</scope>
    <source>
        <strain evidence="1 2">SCHIC003</strain>
    </source>
</reference>
<protein>
    <submittedName>
        <fullName evidence="1">TIGR04141 family sporadically distributed protein</fullName>
    </submittedName>
</protein>
<dbReference type="Pfam" id="PF19614">
    <property type="entry name" value="DUF6119"/>
    <property type="match status" value="1"/>
</dbReference>
<gene>
    <name evidence="1" type="ORF">JY572_30265</name>
</gene>
<organism evidence="1 2">
    <name type="scientific">Myxococcus landrumensis</name>
    <dbReference type="NCBI Taxonomy" id="2813577"/>
    <lineage>
        <taxon>Bacteria</taxon>
        <taxon>Pseudomonadati</taxon>
        <taxon>Myxococcota</taxon>
        <taxon>Myxococcia</taxon>
        <taxon>Myxococcales</taxon>
        <taxon>Cystobacterineae</taxon>
        <taxon>Myxococcaceae</taxon>
        <taxon>Myxococcus</taxon>
    </lineage>
</organism>
<dbReference type="InterPro" id="IPR026487">
    <property type="entry name" value="CHP04141"/>
</dbReference>
<name>A0ABX7N5C6_9BACT</name>
<dbReference type="EMBL" id="CP071091">
    <property type="protein sequence ID" value="QSQ12616.1"/>
    <property type="molecule type" value="Genomic_DNA"/>
</dbReference>
<proteinExistence type="predicted"/>
<evidence type="ECO:0000313" key="2">
    <source>
        <dbReference type="Proteomes" id="UP000663090"/>
    </source>
</evidence>
<evidence type="ECO:0000313" key="1">
    <source>
        <dbReference type="EMBL" id="QSQ12616.1"/>
    </source>
</evidence>
<dbReference type="NCBIfam" id="TIGR04141">
    <property type="entry name" value="TIGR04141 family sporadically distributed protein"/>
    <property type="match status" value="1"/>
</dbReference>
<dbReference type="Proteomes" id="UP000663090">
    <property type="component" value="Chromosome"/>
</dbReference>
<keyword evidence="2" id="KW-1185">Reference proteome</keyword>
<sequence length="529" mass="60184">MAQPRKRVRHLTALLIKSEFSKPKDCLKDPNSVEQMKMKRGLGFTGEFYVSSKRANAPAWMGFVSQMLEDRLPDSRHDNICGVLFVRVQNRWLVFTQGHGRNLLKSDCFERDFGIKVALNSVDPKQLRSVDVRNVESLTTQTRKQLSQNSPMTAFALNLHQDIPRVIAGKPGDAEFAKLIAGADSSALSAKLEVEDLGAKCESLLTAYQSKAYREHFSWFDQLRAERDPSVLKRLSTTLLETIRSKKHDDLHLAPPDIIDWRESSGLSFSTEEEPSPRHELLMEEYLRTVDEEKLTPDRLKKDHVRLHDTHSEVPLSKWSVFDTIVFETELDGKVYVLSGGEWFQLDKGFADGVKAKLGRIPASTLMLPSAGSEQHENDYNSQVAKASKNYALMDRKNAFVDESKTAIEACDLFTKDSQFVHVKRKTRSATLSHLFAQGVVSADSFLMDAAFRAHTRNQVVKTRPTLGQFIPDTRPDPSKYEVVFAIITKHKSNWPHSLPFFSQLNLTYAHDRLMRMGYRVSLLRVDER</sequence>